<feature type="domain" description="5'-3' exoribonuclease 1 SH3-like" evidence="9">
    <location>
        <begin position="1086"/>
        <end position="1155"/>
    </location>
</feature>
<dbReference type="Proteomes" id="UP000005203">
    <property type="component" value="Linkage group LG8"/>
</dbReference>
<dbReference type="GO" id="GO:0005634">
    <property type="term" value="C:nucleus"/>
    <property type="evidence" value="ECO:0007669"/>
    <property type="project" value="TreeGrafter"/>
</dbReference>
<feature type="region of interest" description="Disordered" evidence="6">
    <location>
        <begin position="1319"/>
        <end position="1340"/>
    </location>
</feature>
<dbReference type="GeneID" id="409993"/>
<proteinExistence type="inferred from homology"/>
<evidence type="ECO:0000256" key="5">
    <source>
        <dbReference type="PIRNR" id="PIRNR006743"/>
    </source>
</evidence>
<feature type="domain" description="5'-3' exoribonuclease 1 D1" evidence="10">
    <location>
        <begin position="645"/>
        <end position="821"/>
    </location>
</feature>
<evidence type="ECO:0000256" key="3">
    <source>
        <dbReference type="ARBA" id="ARBA00022839"/>
    </source>
</evidence>
<dbReference type="Pfam" id="PF17846">
    <property type="entry name" value="XRN_M"/>
    <property type="match status" value="1"/>
</dbReference>
<dbReference type="GO" id="GO:0000956">
    <property type="term" value="P:nuclear-transcribed mRNA catabolic process"/>
    <property type="evidence" value="ECO:0007669"/>
    <property type="project" value="InterPro"/>
</dbReference>
<comment type="similarity">
    <text evidence="4 5">Belongs to the 5'-3' exonuclease family.</text>
</comment>
<feature type="domain" description="Exoribonuclease Xrn1 D2/D3" evidence="11">
    <location>
        <begin position="836"/>
        <end position="1054"/>
    </location>
</feature>
<dbReference type="InterPro" id="IPR047008">
    <property type="entry name" value="XRN1_SH3_sf"/>
</dbReference>
<dbReference type="Pfam" id="PF03159">
    <property type="entry name" value="XRN_N"/>
    <property type="match status" value="1"/>
</dbReference>
<accession>A0A7M7R7P2</accession>
<dbReference type="CDD" id="cd18673">
    <property type="entry name" value="PIN_XRN1-2-like"/>
    <property type="match status" value="1"/>
</dbReference>
<protein>
    <recommendedName>
        <fullName evidence="5">5'-3' exoribonuclease 1</fullName>
        <ecNumber evidence="5">3.1.13.-</ecNumber>
    </recommendedName>
</protein>
<dbReference type="RefSeq" id="XP_393481.2">
    <property type="nucleotide sequence ID" value="XM_393481.7"/>
</dbReference>
<dbReference type="FunFam" id="3.40.50.12390:FF:000002">
    <property type="entry name" value="5'-3' exoribonuclease 1"/>
    <property type="match status" value="1"/>
</dbReference>
<dbReference type="CTD" id="32935"/>
<evidence type="ECO:0000256" key="2">
    <source>
        <dbReference type="ARBA" id="ARBA00022801"/>
    </source>
</evidence>
<dbReference type="GO" id="GO:0016075">
    <property type="term" value="P:rRNA catabolic process"/>
    <property type="evidence" value="ECO:0007669"/>
    <property type="project" value="TreeGrafter"/>
</dbReference>
<keyword evidence="2 5" id="KW-0378">Hydrolase</keyword>
<feature type="domain" description="Xrn1 helical" evidence="8">
    <location>
        <begin position="273"/>
        <end position="610"/>
    </location>
</feature>
<dbReference type="PIRSF" id="PIRSF006743">
    <property type="entry name" value="Exonuclease_Xnr1"/>
    <property type="match status" value="1"/>
</dbReference>
<keyword evidence="3 5" id="KW-0269">Exonuclease</keyword>
<dbReference type="Gene3D" id="1.25.40.1050">
    <property type="match status" value="1"/>
</dbReference>
<dbReference type="InterPro" id="IPR047007">
    <property type="entry name" value="XRN1_D1_sf"/>
</dbReference>
<keyword evidence="13" id="KW-1185">Reference proteome</keyword>
<evidence type="ECO:0000256" key="6">
    <source>
        <dbReference type="SAM" id="MobiDB-lite"/>
    </source>
</evidence>
<evidence type="ECO:0000259" key="8">
    <source>
        <dbReference type="Pfam" id="PF17846"/>
    </source>
</evidence>
<dbReference type="GO" id="GO:0003723">
    <property type="term" value="F:RNA binding"/>
    <property type="evidence" value="ECO:0007669"/>
    <property type="project" value="UniProtKB-KW"/>
</dbReference>
<feature type="region of interest" description="Disordered" evidence="6">
    <location>
        <begin position="1483"/>
        <end position="1524"/>
    </location>
</feature>
<evidence type="ECO:0000313" key="13">
    <source>
        <dbReference type="Proteomes" id="UP000005203"/>
    </source>
</evidence>
<dbReference type="InterPro" id="IPR040992">
    <property type="entry name" value="XRN1_D1"/>
</dbReference>
<evidence type="ECO:0000256" key="4">
    <source>
        <dbReference type="ARBA" id="ARBA00038299"/>
    </source>
</evidence>
<feature type="domain" description="Xrn1 N-terminal" evidence="7">
    <location>
        <begin position="1"/>
        <end position="227"/>
    </location>
</feature>
<accession>A0A8B9B411</accession>
<dbReference type="Gene3D" id="2.170.260.40">
    <property type="match status" value="1"/>
</dbReference>
<reference evidence="14" key="2">
    <citation type="submission" date="2025-04" db="UniProtKB">
        <authorList>
            <consortium name="RefSeq"/>
        </authorList>
    </citation>
    <scope>IDENTIFICATION</scope>
    <source>
        <strain evidence="14">DH4</strain>
        <tissue evidence="14">Whole body</tissue>
    </source>
</reference>
<evidence type="ECO:0000313" key="14">
    <source>
        <dbReference type="RefSeq" id="XP_393481.2"/>
    </source>
</evidence>
<dbReference type="PANTHER" id="PTHR12341:SF7">
    <property type="entry name" value="5'-3' EXORIBONUCLEASE 1"/>
    <property type="match status" value="1"/>
</dbReference>
<dbReference type="Gene3D" id="2.30.30.750">
    <property type="match status" value="1"/>
</dbReference>
<feature type="region of interest" description="Disordered" evidence="6">
    <location>
        <begin position="1584"/>
        <end position="1604"/>
    </location>
</feature>
<dbReference type="EnsemblMetazoa" id="XM_393481">
    <property type="protein sequence ID" value="XP_393481"/>
    <property type="gene ID" value="LOC409993"/>
</dbReference>
<comment type="subcellular location">
    <subcellularLocation>
        <location evidence="5">Cytoplasm</location>
    </subcellularLocation>
</comment>
<reference evidence="12" key="1">
    <citation type="submission" date="2021-01" db="UniProtKB">
        <authorList>
            <consortium name="EnsemblMetazoa"/>
        </authorList>
    </citation>
    <scope>IDENTIFICATION</scope>
    <source>
        <strain evidence="12">DH4</strain>
    </source>
</reference>
<dbReference type="KEGG" id="ame:409993"/>
<dbReference type="InterPro" id="IPR041106">
    <property type="entry name" value="XRN1_D2_D3"/>
</dbReference>
<evidence type="ECO:0000259" key="10">
    <source>
        <dbReference type="Pfam" id="PF18332"/>
    </source>
</evidence>
<dbReference type="EC" id="3.1.13.-" evidence="5"/>
<dbReference type="InterPro" id="IPR004859">
    <property type="entry name" value="Xrn1_N"/>
</dbReference>
<dbReference type="GO" id="GO:0005737">
    <property type="term" value="C:cytoplasm"/>
    <property type="evidence" value="ECO:0007669"/>
    <property type="project" value="UniProtKB-SubCell"/>
</dbReference>
<dbReference type="OrthoDB" id="372487at2759"/>
<dbReference type="Gene3D" id="3.40.50.12390">
    <property type="match status" value="2"/>
</dbReference>
<name>A0A7M7R7P2_APIME</name>
<dbReference type="Pfam" id="PF18129">
    <property type="entry name" value="SH3_12"/>
    <property type="match status" value="1"/>
</dbReference>
<keyword evidence="1 5" id="KW-0540">Nuclease</keyword>
<dbReference type="InterPro" id="IPR027073">
    <property type="entry name" value="5_3_exoribonuclease"/>
</dbReference>
<dbReference type="InterPro" id="IPR041412">
    <property type="entry name" value="Xrn1_helical"/>
</dbReference>
<dbReference type="GO" id="GO:0004534">
    <property type="term" value="F:5'-3' RNA exonuclease activity"/>
    <property type="evidence" value="ECO:0007669"/>
    <property type="project" value="TreeGrafter"/>
</dbReference>
<dbReference type="InterPro" id="IPR041385">
    <property type="entry name" value="SH3_12"/>
</dbReference>
<keyword evidence="5" id="KW-0694">RNA-binding</keyword>
<evidence type="ECO:0000256" key="1">
    <source>
        <dbReference type="ARBA" id="ARBA00022722"/>
    </source>
</evidence>
<dbReference type="Pfam" id="PF18334">
    <property type="entry name" value="XRN1_D2_D3"/>
    <property type="match status" value="1"/>
</dbReference>
<gene>
    <name evidence="14" type="primary">LOC409993</name>
</gene>
<evidence type="ECO:0000259" key="11">
    <source>
        <dbReference type="Pfam" id="PF18334"/>
    </source>
</evidence>
<dbReference type="InterPro" id="IPR016494">
    <property type="entry name" value="5_3_exoribonuclease_1"/>
</dbReference>
<keyword evidence="5" id="KW-0963">Cytoplasm</keyword>
<sequence>MGIPKFFRYINERYPCLTEKLKDYQIPEFDNLYLDLNGIIHECSHPDDTDITFRISEEIIFKNIFRYIQVLFCMIQPQKLFFIAIDGVAPRAKINQQRSRRFKAAKDAQIQEAKARAKGINLPKEKRFDSNCITPGTLFMSKLDEQLKYFITYKISTDKLWQKCKVILSGSQVPGEGEHKIMDYIRHMKAQPNYDVNTKHCLYGLDADLIMLGLCTHEIHFTLLREELTFGKKQRKVCLTPEETKFCLFHLSLLREYINHEFSSLKEKLPFSYDLEKIIDDWILMGFLIGNDFIPHLPNLHIIHGALSVLYQVYIDVMPTLDGYINEAGTLRLDRFEKFMERLSRFDILQFSEYYADLKYLESKTGRSLIETEKLNEKKSSNEEIRSPKKVQDKEFDMLLRTAAEMSLGRYDDEDGGDDKSDSEMYTMEFVQCKKDYYINKLKYENIDEDFLRSQAEGYVRAIQWNLNYYYNGCCSWSWYYPHHYAPYISDIKDFKDLKLEFELGEPFLPFEQLLAVLPSYSKELLPSAFQTLLTEEQSPIINYYPSEFETDLNGKEQEWEAVVLIPFINEKDLLDAMAPHYSKLSLEEQARNKHGPMCLFTYTEEELGMYHAPEYFPNVINNYAKVQLINREDIYVPREKLVRGLCSGVRPDIYYPGFSTIQHIEHTASLEKAKIKVFQRQSNRESMILHIKPQPKINLTTIGSKLLGQIVFVNWPHLKEALVIGVSSSSCMKMNLINPQIKRLYDTIDGSEWTVEKKRITETYKDRLGVDIGETKFLVHVRLLVGKKYTFGSYGKVHIEKHWSEIPSCYAYQTIVKEITIHCNNNIPIYKTVNDIFEPGITCFMLGHPYYGAMGKVRESAICKKSGRIKVSVITVREPSFEGIKQIQADLQTQYMRGNIASQRLGISPLLLSRITGTIFVKQSSNGLQQDEVTHNIGFNLKFTKKNAEIPGYTRKAEDGPWFYSPKVLDLIRSYMLRCPTLFERLAQNPTTGIFQEEDLFIKGSGELNDTVAWLKEQLHGIESRTCGRETIESSIVKKLEEEVDTYLKSPNSTGKVVDMQVQPYLLYTPSLRVRNLSPDPKAETYLLDRICCIKDNFTVPLGYKGTVIGIQKMENVSDTMYDVLFDKPIIGGLSINGSSEFRAYRLAALDFINISYGQRIEHSKETINTSVESTEQWKNLMSNQETQSRTNASTSYKNENHLPIEAAMSPKWIVHKNTEETAKNQLTHKFKQYNVQNTVNIRKSHKTMKNMQLPQNTQKKSSIEPTSEFQAIWNELHKKQELNKATSQVSTKLENPPQDPSAFLKAVLKIPDGSAQEHQQSGVCKTPKCSNNSQKENKALDTPPLVQQMFDHARQNDKTPTWYCSQLLNYYQLSGAGMPRYSYFCIGESNLIQAQILLPDKRIFVGDPCVNHEQAAGSAAKKVYAELKLANLLPNMKILLPPPQHWYSNPQNSNWSQNIRSPATPYYPPEPKFLQLSPEWVKKDRSTSSQDTSKQNNQYKHHIQSKTSQNEPKSETKKCPTTFVPLQAQKKSRHIIAKKAISKDSANQSAKDNPQPIIQQKEKELPTKTIKVETVSTIVEKQKPVQSTSHQVPSHQVQNTQTVIKPKKSRVAAKFCISSQIEENNHSKSST</sequence>
<dbReference type="Pfam" id="PF18332">
    <property type="entry name" value="XRN1_D1"/>
    <property type="match status" value="1"/>
</dbReference>
<organism evidence="12">
    <name type="scientific">Apis mellifera</name>
    <name type="common">Honeybee</name>
    <dbReference type="NCBI Taxonomy" id="7460"/>
    <lineage>
        <taxon>Eukaryota</taxon>
        <taxon>Metazoa</taxon>
        <taxon>Ecdysozoa</taxon>
        <taxon>Arthropoda</taxon>
        <taxon>Hexapoda</taxon>
        <taxon>Insecta</taxon>
        <taxon>Pterygota</taxon>
        <taxon>Neoptera</taxon>
        <taxon>Endopterygota</taxon>
        <taxon>Hymenoptera</taxon>
        <taxon>Apocrita</taxon>
        <taxon>Aculeata</taxon>
        <taxon>Apoidea</taxon>
        <taxon>Anthophila</taxon>
        <taxon>Apidae</taxon>
        <taxon>Apis</taxon>
    </lineage>
</organism>
<evidence type="ECO:0000313" key="12">
    <source>
        <dbReference type="EnsemblMetazoa" id="XP_393481"/>
    </source>
</evidence>
<evidence type="ECO:0000259" key="9">
    <source>
        <dbReference type="Pfam" id="PF18129"/>
    </source>
</evidence>
<dbReference type="PANTHER" id="PTHR12341">
    <property type="entry name" value="5'-&gt;3' EXORIBONUCLEASE"/>
    <property type="match status" value="1"/>
</dbReference>
<feature type="compositionally biased region" description="Polar residues" evidence="6">
    <location>
        <begin position="1319"/>
        <end position="1336"/>
    </location>
</feature>
<feature type="compositionally biased region" description="Polar residues" evidence="6">
    <location>
        <begin position="1489"/>
        <end position="1500"/>
    </location>
</feature>
<evidence type="ECO:0000259" key="7">
    <source>
        <dbReference type="Pfam" id="PF03159"/>
    </source>
</evidence>